<reference evidence="2 3" key="1">
    <citation type="submission" date="2020-04" db="EMBL/GenBank/DDBJ databases">
        <title>Chromosome-level genome assembly of a cyprinid fish Onychostoma macrolepis by integration of Nanopore Sequencing, Bionano and Hi-C technology.</title>
        <authorList>
            <person name="Wang D."/>
        </authorList>
    </citation>
    <scope>NUCLEOTIDE SEQUENCE [LARGE SCALE GENOMIC DNA]</scope>
    <source>
        <strain evidence="2">SWU-2019</strain>
        <tissue evidence="2">Muscle</tissue>
    </source>
</reference>
<accession>A0A7J6CKH7</accession>
<feature type="compositionally biased region" description="Basic and acidic residues" evidence="1">
    <location>
        <begin position="161"/>
        <end position="176"/>
    </location>
</feature>
<evidence type="ECO:0000313" key="2">
    <source>
        <dbReference type="EMBL" id="KAF4107838.1"/>
    </source>
</evidence>
<feature type="compositionally biased region" description="Polar residues" evidence="1">
    <location>
        <begin position="83"/>
        <end position="94"/>
    </location>
</feature>
<dbReference type="Proteomes" id="UP000579812">
    <property type="component" value="Unassembled WGS sequence"/>
</dbReference>
<keyword evidence="3" id="KW-1185">Reference proteome</keyword>
<proteinExistence type="predicted"/>
<sequence>MELEQGIMEGAGPSMVPDKGWGLRRRKLCEDETGDQGKKCSKVQVQEPALRQRQSNFAVDELDTRERVVEERPLDDGEERSPSESGENQLQQEVPMSVAKEVGQGQRRRRFAEDGDDQERESKCSRVGLTSLPILQDLDPIQDWGKGGEEERDFEGVLGIEGDKERGEKEGRFEDH</sequence>
<organism evidence="2 3">
    <name type="scientific">Onychostoma macrolepis</name>
    <dbReference type="NCBI Taxonomy" id="369639"/>
    <lineage>
        <taxon>Eukaryota</taxon>
        <taxon>Metazoa</taxon>
        <taxon>Chordata</taxon>
        <taxon>Craniata</taxon>
        <taxon>Vertebrata</taxon>
        <taxon>Euteleostomi</taxon>
        <taxon>Actinopterygii</taxon>
        <taxon>Neopterygii</taxon>
        <taxon>Teleostei</taxon>
        <taxon>Ostariophysi</taxon>
        <taxon>Cypriniformes</taxon>
        <taxon>Cyprinidae</taxon>
        <taxon>Acrossocheilinae</taxon>
        <taxon>Onychostoma</taxon>
    </lineage>
</organism>
<protein>
    <submittedName>
        <fullName evidence="2">Uncharacterized protein</fullName>
    </submittedName>
</protein>
<feature type="region of interest" description="Disordered" evidence="1">
    <location>
        <begin position="1"/>
        <end position="176"/>
    </location>
</feature>
<dbReference type="EMBL" id="JAAMOB010000010">
    <property type="protein sequence ID" value="KAF4107838.1"/>
    <property type="molecule type" value="Genomic_DNA"/>
</dbReference>
<gene>
    <name evidence="2" type="ORF">G5714_010597</name>
</gene>
<evidence type="ECO:0000313" key="3">
    <source>
        <dbReference type="Proteomes" id="UP000579812"/>
    </source>
</evidence>
<evidence type="ECO:0000256" key="1">
    <source>
        <dbReference type="SAM" id="MobiDB-lite"/>
    </source>
</evidence>
<dbReference type="AlphaFoldDB" id="A0A7J6CKH7"/>
<feature type="compositionally biased region" description="Basic and acidic residues" evidence="1">
    <location>
        <begin position="62"/>
        <end position="82"/>
    </location>
</feature>
<comment type="caution">
    <text evidence="2">The sequence shown here is derived from an EMBL/GenBank/DDBJ whole genome shotgun (WGS) entry which is preliminary data.</text>
</comment>
<name>A0A7J6CKH7_9TELE</name>